<accession>A0AAV2GNY1</accession>
<protein>
    <recommendedName>
        <fullName evidence="1">Retrovirus-related Pol polyprotein from transposon TNT 1-94-like beta-barrel domain-containing protein</fullName>
    </recommendedName>
</protein>
<evidence type="ECO:0000313" key="3">
    <source>
        <dbReference type="Proteomes" id="UP001497516"/>
    </source>
</evidence>
<feature type="domain" description="Retrovirus-related Pol polyprotein from transposon TNT 1-94-like beta-barrel" evidence="1">
    <location>
        <begin position="39"/>
        <end position="110"/>
    </location>
</feature>
<keyword evidence="3" id="KW-1185">Reference proteome</keyword>
<name>A0AAV2GNY1_9ROSI</name>
<gene>
    <name evidence="2" type="ORF">LTRI10_LOCUS51693</name>
</gene>
<dbReference type="AlphaFoldDB" id="A0AAV2GNY1"/>
<dbReference type="EMBL" id="OZ034822">
    <property type="protein sequence ID" value="CAL1412394.1"/>
    <property type="molecule type" value="Genomic_DNA"/>
</dbReference>
<dbReference type="InterPro" id="IPR054722">
    <property type="entry name" value="PolX-like_BBD"/>
</dbReference>
<sequence>MSPRVSFIDSDPSLGLASPSLRGPDAGLLGPIPLNYGPNNMSPNKNCFSTCEQLDCGNMFMASEAVCKVVGIRSIKIRTHNGSFCTLNEVRHVPQMTKNLISLSLLDSKGLSFKGRGGVVYVCKAIRKVLKGVKRENG</sequence>
<evidence type="ECO:0000259" key="1">
    <source>
        <dbReference type="Pfam" id="PF22936"/>
    </source>
</evidence>
<dbReference type="Proteomes" id="UP001497516">
    <property type="component" value="Chromosome 9"/>
</dbReference>
<dbReference type="Pfam" id="PF22936">
    <property type="entry name" value="Pol_BBD"/>
    <property type="match status" value="1"/>
</dbReference>
<proteinExistence type="predicted"/>
<reference evidence="2 3" key="1">
    <citation type="submission" date="2024-04" db="EMBL/GenBank/DDBJ databases">
        <authorList>
            <person name="Fracassetti M."/>
        </authorList>
    </citation>
    <scope>NUCLEOTIDE SEQUENCE [LARGE SCALE GENOMIC DNA]</scope>
</reference>
<organism evidence="2 3">
    <name type="scientific">Linum trigynum</name>
    <dbReference type="NCBI Taxonomy" id="586398"/>
    <lineage>
        <taxon>Eukaryota</taxon>
        <taxon>Viridiplantae</taxon>
        <taxon>Streptophyta</taxon>
        <taxon>Embryophyta</taxon>
        <taxon>Tracheophyta</taxon>
        <taxon>Spermatophyta</taxon>
        <taxon>Magnoliopsida</taxon>
        <taxon>eudicotyledons</taxon>
        <taxon>Gunneridae</taxon>
        <taxon>Pentapetalae</taxon>
        <taxon>rosids</taxon>
        <taxon>fabids</taxon>
        <taxon>Malpighiales</taxon>
        <taxon>Linaceae</taxon>
        <taxon>Linum</taxon>
    </lineage>
</organism>
<evidence type="ECO:0000313" key="2">
    <source>
        <dbReference type="EMBL" id="CAL1412394.1"/>
    </source>
</evidence>